<organism evidence="4 5">
    <name type="scientific">Paenibacillus phyllosphaerae</name>
    <dbReference type="NCBI Taxonomy" id="274593"/>
    <lineage>
        <taxon>Bacteria</taxon>
        <taxon>Bacillati</taxon>
        <taxon>Bacillota</taxon>
        <taxon>Bacilli</taxon>
        <taxon>Bacillales</taxon>
        <taxon>Paenibacillaceae</taxon>
        <taxon>Paenibacillus</taxon>
    </lineage>
</organism>
<evidence type="ECO:0000256" key="1">
    <source>
        <dbReference type="ARBA" id="ARBA00043985"/>
    </source>
</evidence>
<proteinExistence type="inferred from homology"/>
<evidence type="ECO:0000256" key="2">
    <source>
        <dbReference type="SAM" id="Coils"/>
    </source>
</evidence>
<evidence type="ECO:0000256" key="3">
    <source>
        <dbReference type="SAM" id="MobiDB-lite"/>
    </source>
</evidence>
<dbReference type="PANTHER" id="PTHR31088:SF6">
    <property type="entry name" value="PHAGE SHOCK PROTEIN A"/>
    <property type="match status" value="1"/>
</dbReference>
<protein>
    <submittedName>
        <fullName evidence="4">Phage shock protein A</fullName>
    </submittedName>
</protein>
<feature type="region of interest" description="Disordered" evidence="3">
    <location>
        <begin position="198"/>
        <end position="219"/>
    </location>
</feature>
<name>A0A7W5FPH9_9BACL</name>
<evidence type="ECO:0000313" key="5">
    <source>
        <dbReference type="Proteomes" id="UP000570361"/>
    </source>
</evidence>
<sequence>MSVFQRIVELTKAATHEVLEKLESPAIMMNQYIRDMENEIAEVKSELARQEAAARSYKLQHAEMSRYTEQYEAKALEALAAGREAEAREALTAKLHYADKAKAYLELHEAAVTRKHELTYKLESANEELAALHKKRTELTARLQQAEAKARTAMPSFNSTAGFEGGTAARGFQRMEEKIAELEARLELSGKHAPYGTHGVYGTPSVPTSPAAPSDPAKDALVAEQLELLRKKLPQE</sequence>
<dbReference type="PANTHER" id="PTHR31088">
    <property type="entry name" value="MEMBRANE-ASSOCIATED PROTEIN VIPP1, CHLOROPLASTIC"/>
    <property type="match status" value="1"/>
</dbReference>
<reference evidence="4 5" key="1">
    <citation type="submission" date="2020-08" db="EMBL/GenBank/DDBJ databases">
        <title>Genomic Encyclopedia of Type Strains, Phase III (KMG-III): the genomes of soil and plant-associated and newly described type strains.</title>
        <authorList>
            <person name="Whitman W."/>
        </authorList>
    </citation>
    <scope>NUCLEOTIDE SEQUENCE [LARGE SCALE GENOMIC DNA]</scope>
    <source>
        <strain evidence="4 5">CECT 5862</strain>
    </source>
</reference>
<dbReference type="AlphaFoldDB" id="A0A7W5FPH9"/>
<feature type="coiled-coil region" evidence="2">
    <location>
        <begin position="33"/>
        <end position="60"/>
    </location>
</feature>
<evidence type="ECO:0000313" key="4">
    <source>
        <dbReference type="EMBL" id="MBB3112273.1"/>
    </source>
</evidence>
<accession>A0A7W5FPH9</accession>
<gene>
    <name evidence="4" type="ORF">FHS18_004359</name>
</gene>
<dbReference type="EMBL" id="JACHXK010000011">
    <property type="protein sequence ID" value="MBB3112273.1"/>
    <property type="molecule type" value="Genomic_DNA"/>
</dbReference>
<dbReference type="RefSeq" id="WP_183602373.1">
    <property type="nucleotide sequence ID" value="NZ_JACHXK010000011.1"/>
</dbReference>
<feature type="compositionally biased region" description="Low complexity" evidence="3">
    <location>
        <begin position="204"/>
        <end position="215"/>
    </location>
</feature>
<keyword evidence="5" id="KW-1185">Reference proteome</keyword>
<comment type="caution">
    <text evidence="4">The sequence shown here is derived from an EMBL/GenBank/DDBJ whole genome shotgun (WGS) entry which is preliminary data.</text>
</comment>
<dbReference type="Proteomes" id="UP000570361">
    <property type="component" value="Unassembled WGS sequence"/>
</dbReference>
<comment type="similarity">
    <text evidence="1">Belongs to the PspA/Vipp/IM30 family.</text>
</comment>
<dbReference type="InterPro" id="IPR007157">
    <property type="entry name" value="PspA_VIPP1"/>
</dbReference>
<dbReference type="Pfam" id="PF04012">
    <property type="entry name" value="PspA_IM30"/>
    <property type="match status" value="1"/>
</dbReference>
<keyword evidence="2" id="KW-0175">Coiled coil</keyword>
<feature type="coiled-coil region" evidence="2">
    <location>
        <begin position="115"/>
        <end position="192"/>
    </location>
</feature>